<evidence type="ECO:0000313" key="7">
    <source>
        <dbReference type="Proteomes" id="UP000087171"/>
    </source>
</evidence>
<dbReference type="InterPro" id="IPR050131">
    <property type="entry name" value="Peptidase_S8_subtilisin-like"/>
</dbReference>
<organism evidence="7 8">
    <name type="scientific">Cicer arietinum</name>
    <name type="common">Chickpea</name>
    <name type="synonym">Garbanzo</name>
    <dbReference type="NCBI Taxonomy" id="3827"/>
    <lineage>
        <taxon>Eukaryota</taxon>
        <taxon>Viridiplantae</taxon>
        <taxon>Streptophyta</taxon>
        <taxon>Embryophyta</taxon>
        <taxon>Tracheophyta</taxon>
        <taxon>Spermatophyta</taxon>
        <taxon>Magnoliopsida</taxon>
        <taxon>eudicotyledons</taxon>
        <taxon>Gunneridae</taxon>
        <taxon>Pentapetalae</taxon>
        <taxon>rosids</taxon>
        <taxon>fabids</taxon>
        <taxon>Fabales</taxon>
        <taxon>Fabaceae</taxon>
        <taxon>Papilionoideae</taxon>
        <taxon>50 kb inversion clade</taxon>
        <taxon>NPAAA clade</taxon>
        <taxon>Hologalegina</taxon>
        <taxon>IRL clade</taxon>
        <taxon>Cicereae</taxon>
        <taxon>Cicer</taxon>
    </lineage>
</organism>
<proteinExistence type="inferred from homology"/>
<dbReference type="GO" id="GO:0005794">
    <property type="term" value="C:Golgi apparatus"/>
    <property type="evidence" value="ECO:0007669"/>
    <property type="project" value="TreeGrafter"/>
</dbReference>
<accession>A0A3Q7XXG3</accession>
<dbReference type="PANTHER" id="PTHR43806">
    <property type="entry name" value="PEPTIDASE S8"/>
    <property type="match status" value="1"/>
</dbReference>
<evidence type="ECO:0000313" key="8">
    <source>
        <dbReference type="RefSeq" id="XP_027193438.1"/>
    </source>
</evidence>
<dbReference type="SUPFAM" id="SSF52743">
    <property type="entry name" value="Subtilisin-like"/>
    <property type="match status" value="1"/>
</dbReference>
<protein>
    <submittedName>
        <fullName evidence="8">Subtilisin-like protease SBT6.1</fullName>
    </submittedName>
</protein>
<reference evidence="8" key="2">
    <citation type="submission" date="2025-08" db="UniProtKB">
        <authorList>
            <consortium name="RefSeq"/>
        </authorList>
    </citation>
    <scope>IDENTIFICATION</scope>
    <source>
        <tissue evidence="8">Etiolated seedlings</tissue>
    </source>
</reference>
<dbReference type="RefSeq" id="XP_027193438.1">
    <property type="nucleotide sequence ID" value="XM_027337637.1"/>
</dbReference>
<dbReference type="OrthoDB" id="1740355at2759"/>
<comment type="caution">
    <text evidence="4">Lacks conserved residue(s) required for the propagation of feature annotation.</text>
</comment>
<name>A0A3Q7XXG3_CICAR</name>
<dbReference type="InterPro" id="IPR055143">
    <property type="entry name" value="MBTP1_N"/>
</dbReference>
<feature type="chain" id="PRO_5018753848" evidence="5">
    <location>
        <begin position="28"/>
        <end position="231"/>
    </location>
</feature>
<keyword evidence="5" id="KW-0732">Signal</keyword>
<evidence type="ECO:0000259" key="6">
    <source>
        <dbReference type="Pfam" id="PF23001"/>
    </source>
</evidence>
<keyword evidence="3" id="KW-0378">Hydrolase</keyword>
<dbReference type="Gene3D" id="3.40.50.200">
    <property type="entry name" value="Peptidase S8/S53 domain"/>
    <property type="match status" value="1"/>
</dbReference>
<evidence type="ECO:0000256" key="2">
    <source>
        <dbReference type="ARBA" id="ARBA00022670"/>
    </source>
</evidence>
<dbReference type="Proteomes" id="UP000087171">
    <property type="component" value="Chromosome Ca8"/>
</dbReference>
<reference evidence="7" key="1">
    <citation type="journal article" date="2013" name="Nat. Biotechnol.">
        <title>Draft genome sequence of chickpea (Cicer arietinum) provides a resource for trait improvement.</title>
        <authorList>
            <person name="Varshney R.K."/>
            <person name="Song C."/>
            <person name="Saxena R.K."/>
            <person name="Azam S."/>
            <person name="Yu S."/>
            <person name="Sharpe A.G."/>
            <person name="Cannon S."/>
            <person name="Baek J."/>
            <person name="Rosen B.D."/>
            <person name="Tar'an B."/>
            <person name="Millan T."/>
            <person name="Zhang X."/>
            <person name="Ramsay L.D."/>
            <person name="Iwata A."/>
            <person name="Wang Y."/>
            <person name="Nelson W."/>
            <person name="Farmer A.D."/>
            <person name="Gaur P.M."/>
            <person name="Soderlund C."/>
            <person name="Penmetsa R.V."/>
            <person name="Xu C."/>
            <person name="Bharti A.K."/>
            <person name="He W."/>
            <person name="Winter P."/>
            <person name="Zhao S."/>
            <person name="Hane J.K."/>
            <person name="Carrasquilla-Garcia N."/>
            <person name="Condie J.A."/>
            <person name="Upadhyaya H.D."/>
            <person name="Luo M.C."/>
            <person name="Thudi M."/>
            <person name="Gowda C.L."/>
            <person name="Singh N.P."/>
            <person name="Lichtenzveig J."/>
            <person name="Gali K.K."/>
            <person name="Rubio J."/>
            <person name="Nadarajan N."/>
            <person name="Dolezel J."/>
            <person name="Bansal K.C."/>
            <person name="Xu X."/>
            <person name="Edwards D."/>
            <person name="Zhang G."/>
            <person name="Kahl G."/>
            <person name="Gil J."/>
            <person name="Singh K.B."/>
            <person name="Datta S.K."/>
            <person name="Jackson S.A."/>
            <person name="Wang J."/>
            <person name="Cook D.R."/>
        </authorList>
    </citation>
    <scope>NUCLEOTIDE SEQUENCE [LARGE SCALE GENOMIC DNA]</scope>
    <source>
        <strain evidence="7">cv. CDC Frontier</strain>
    </source>
</reference>
<comment type="similarity">
    <text evidence="1 4">Belongs to the peptidase S8 family.</text>
</comment>
<sequence>MATTTQHRTTTIFSFFLLFISLFKTLTLNPPFSPQPQPQSPNYIIGFTQYKTADHHRAYLESNLQSKGWHWIVRKNPASKFPTDFGVVSVNELGVIEEIKKLGLVKYVSLDMSYKRGLMKHRNDKVGSFVDGNKRPGKIFTRMSFCDAEEQEDDFVKRNDSIKLGRELLIQRSQVTSMFGAEELWTRGYTGAKVKMAIFDTGIRADHPHFRNIKLMDRVLRNFTGAYKLDQ</sequence>
<keyword evidence="7" id="KW-1185">Reference proteome</keyword>
<keyword evidence="3" id="KW-0720">Serine protease</keyword>
<dbReference type="Pfam" id="PF23001">
    <property type="entry name" value="MBTP1_N"/>
    <property type="match status" value="1"/>
</dbReference>
<dbReference type="GO" id="GO:0006508">
    <property type="term" value="P:proteolysis"/>
    <property type="evidence" value="ECO:0007669"/>
    <property type="project" value="UniProtKB-KW"/>
</dbReference>
<dbReference type="PROSITE" id="PS51892">
    <property type="entry name" value="SUBTILASE"/>
    <property type="match status" value="1"/>
</dbReference>
<dbReference type="PANTHER" id="PTHR43806:SF7">
    <property type="entry name" value="MEMBRANE-BOUND TRANSCRIPTION FACTOR SITE-1 PROTEASE"/>
    <property type="match status" value="1"/>
</dbReference>
<gene>
    <name evidence="8" type="primary">LOC113788084</name>
</gene>
<dbReference type="GO" id="GO:0004252">
    <property type="term" value="F:serine-type endopeptidase activity"/>
    <property type="evidence" value="ECO:0007669"/>
    <property type="project" value="InterPro"/>
</dbReference>
<evidence type="ECO:0000256" key="3">
    <source>
        <dbReference type="ARBA" id="ARBA00022825"/>
    </source>
</evidence>
<feature type="domain" description="Membrane-bound transcription factor site-1 protease-like N-terminal" evidence="6">
    <location>
        <begin position="42"/>
        <end position="109"/>
    </location>
</feature>
<feature type="signal peptide" evidence="5">
    <location>
        <begin position="1"/>
        <end position="27"/>
    </location>
</feature>
<keyword evidence="2" id="KW-0645">Protease</keyword>
<evidence type="ECO:0000256" key="4">
    <source>
        <dbReference type="PROSITE-ProRule" id="PRU01240"/>
    </source>
</evidence>
<evidence type="ECO:0000256" key="1">
    <source>
        <dbReference type="ARBA" id="ARBA00011073"/>
    </source>
</evidence>
<dbReference type="InterPro" id="IPR036852">
    <property type="entry name" value="Peptidase_S8/S53_dom_sf"/>
</dbReference>
<dbReference type="AlphaFoldDB" id="A0A3Q7XXG3"/>
<evidence type="ECO:0000256" key="5">
    <source>
        <dbReference type="SAM" id="SignalP"/>
    </source>
</evidence>
<dbReference type="STRING" id="3827.A0A3Q7XXG3"/>